<reference evidence="3" key="1">
    <citation type="journal article" date="2012" name="PLoS ONE">
        <title>Gene sets for utilization of primary and secondary nutrition supplies in the distal gut of endangered iberian lynx.</title>
        <authorList>
            <person name="Alcaide M."/>
            <person name="Messina E."/>
            <person name="Richter M."/>
            <person name="Bargiela R."/>
            <person name="Peplies J."/>
            <person name="Huws S.A."/>
            <person name="Newbold C.J."/>
            <person name="Golyshin P.N."/>
            <person name="Simon M.A."/>
            <person name="Lopez G."/>
            <person name="Yakimov M.M."/>
            <person name="Ferrer M."/>
        </authorList>
    </citation>
    <scope>NUCLEOTIDE SEQUENCE</scope>
</reference>
<evidence type="ECO:0000259" key="2">
    <source>
        <dbReference type="Pfam" id="PF18291"/>
    </source>
</evidence>
<sequence length="194" mass="21170">MAKVGILKFKKYKEARKGRPTTGKYYAKAVQDRTVEFEDFVTHMSQHNSPYSRGVIHGVLIDMLACLQELVLDGKSVRLGELGLFSIGMTTRPADTAELFTVQNITGVHLNVRNTKTWSNAELRKKCRLQELSEYTVTESVVEGEDDPQGEPGGGDSGKKPGKQPGKEPGKEPGKQPGKESHGSGSDETPDPAV</sequence>
<proteinExistence type="predicted"/>
<gene>
    <name evidence="3" type="ORF">EVA_12311</name>
</gene>
<protein>
    <submittedName>
        <fullName evidence="3">DNA-binding protein</fullName>
    </submittedName>
</protein>
<evidence type="ECO:0000256" key="1">
    <source>
        <dbReference type="SAM" id="MobiDB-lite"/>
    </source>
</evidence>
<accession>J9FYF0</accession>
<name>J9FYF0_9ZZZZ</name>
<feature type="compositionally biased region" description="Basic and acidic residues" evidence="1">
    <location>
        <begin position="165"/>
        <end position="182"/>
    </location>
</feature>
<feature type="domain" description="HU" evidence="2">
    <location>
        <begin position="8"/>
        <end position="118"/>
    </location>
</feature>
<dbReference type="GO" id="GO:0003677">
    <property type="term" value="F:DNA binding"/>
    <property type="evidence" value="ECO:0007669"/>
    <property type="project" value="UniProtKB-KW"/>
</dbReference>
<comment type="caution">
    <text evidence="3">The sequence shown here is derived from an EMBL/GenBank/DDBJ whole genome shotgun (WGS) entry which is preliminary data.</text>
</comment>
<organism evidence="3">
    <name type="scientific">gut metagenome</name>
    <dbReference type="NCBI Taxonomy" id="749906"/>
    <lineage>
        <taxon>unclassified sequences</taxon>
        <taxon>metagenomes</taxon>
        <taxon>organismal metagenomes</taxon>
    </lineage>
</organism>
<dbReference type="Pfam" id="PF18291">
    <property type="entry name" value="HU-HIG"/>
    <property type="match status" value="1"/>
</dbReference>
<dbReference type="AlphaFoldDB" id="J9FYF0"/>
<dbReference type="InterPro" id="IPR041607">
    <property type="entry name" value="HU-HIG"/>
</dbReference>
<evidence type="ECO:0000313" key="3">
    <source>
        <dbReference type="EMBL" id="EJW99583.1"/>
    </source>
</evidence>
<keyword evidence="3" id="KW-0238">DNA-binding</keyword>
<dbReference type="EMBL" id="AMCI01003743">
    <property type="protein sequence ID" value="EJW99583.1"/>
    <property type="molecule type" value="Genomic_DNA"/>
</dbReference>
<feature type="region of interest" description="Disordered" evidence="1">
    <location>
        <begin position="138"/>
        <end position="194"/>
    </location>
</feature>